<dbReference type="PROSITE" id="PS50297">
    <property type="entry name" value="ANK_REP_REGION"/>
    <property type="match status" value="4"/>
</dbReference>
<dbReference type="InterPro" id="IPR002110">
    <property type="entry name" value="Ankyrin_rpt"/>
</dbReference>
<dbReference type="Proteomes" id="UP000659654">
    <property type="component" value="Unassembled WGS sequence"/>
</dbReference>
<dbReference type="Pfam" id="PF12796">
    <property type="entry name" value="Ank_2"/>
    <property type="match status" value="3"/>
</dbReference>
<feature type="repeat" description="ANK" evidence="3">
    <location>
        <begin position="172"/>
        <end position="204"/>
    </location>
</feature>
<dbReference type="PROSITE" id="PS50088">
    <property type="entry name" value="ANK_REPEAT"/>
    <property type="match status" value="7"/>
</dbReference>
<dbReference type="InterPro" id="IPR036770">
    <property type="entry name" value="Ankyrin_rpt-contain_sf"/>
</dbReference>
<feature type="compositionally biased region" description="Polar residues" evidence="4">
    <location>
        <begin position="758"/>
        <end position="773"/>
    </location>
</feature>
<keyword evidence="2 3" id="KW-0040">ANK repeat</keyword>
<dbReference type="PANTHER" id="PTHR24173">
    <property type="entry name" value="ANKYRIN REPEAT CONTAINING"/>
    <property type="match status" value="1"/>
</dbReference>
<dbReference type="Proteomes" id="UP000582659">
    <property type="component" value="Unassembled WGS sequence"/>
</dbReference>
<name>A0A1I7RXG5_BURXY</name>
<feature type="repeat" description="ANK" evidence="3">
    <location>
        <begin position="67"/>
        <end position="99"/>
    </location>
</feature>
<dbReference type="Proteomes" id="UP000095284">
    <property type="component" value="Unplaced"/>
</dbReference>
<feature type="region of interest" description="Disordered" evidence="4">
    <location>
        <begin position="523"/>
        <end position="579"/>
    </location>
</feature>
<dbReference type="AlphaFoldDB" id="A0A1I7RXG5"/>
<keyword evidence="1" id="KW-0677">Repeat</keyword>
<dbReference type="EMBL" id="CAJFDI010000005">
    <property type="protein sequence ID" value="CAD5233023.1"/>
    <property type="molecule type" value="Genomic_DNA"/>
</dbReference>
<evidence type="ECO:0000313" key="6">
    <source>
        <dbReference type="EMBL" id="CAG9126395.1"/>
    </source>
</evidence>
<evidence type="ECO:0000256" key="3">
    <source>
        <dbReference type="PROSITE-ProRule" id="PRU00023"/>
    </source>
</evidence>
<evidence type="ECO:0000256" key="1">
    <source>
        <dbReference type="ARBA" id="ARBA00022737"/>
    </source>
</evidence>
<feature type="repeat" description="ANK" evidence="3">
    <location>
        <begin position="133"/>
        <end position="171"/>
    </location>
</feature>
<dbReference type="SUPFAM" id="SSF48403">
    <property type="entry name" value="Ankyrin repeat"/>
    <property type="match status" value="1"/>
</dbReference>
<evidence type="ECO:0000313" key="8">
    <source>
        <dbReference type="Proteomes" id="UP000659654"/>
    </source>
</evidence>
<evidence type="ECO:0000313" key="9">
    <source>
        <dbReference type="WBParaSite" id="BXY_0543100.1"/>
    </source>
</evidence>
<dbReference type="OrthoDB" id="10258888at2759"/>
<dbReference type="Gene3D" id="1.25.40.20">
    <property type="entry name" value="Ankyrin repeat-containing domain"/>
    <property type="match status" value="4"/>
</dbReference>
<feature type="repeat" description="ANK" evidence="3">
    <location>
        <begin position="241"/>
        <end position="273"/>
    </location>
</feature>
<dbReference type="eggNOG" id="KOG0504">
    <property type="taxonomic scope" value="Eukaryota"/>
</dbReference>
<proteinExistence type="predicted"/>
<evidence type="ECO:0000256" key="4">
    <source>
        <dbReference type="SAM" id="MobiDB-lite"/>
    </source>
</evidence>
<dbReference type="EMBL" id="CAJFCV020000005">
    <property type="protein sequence ID" value="CAG9126395.1"/>
    <property type="molecule type" value="Genomic_DNA"/>
</dbReference>
<accession>A0A1I7RXG5</accession>
<reference evidence="6" key="2">
    <citation type="submission" date="2020-08" db="EMBL/GenBank/DDBJ databases">
        <authorList>
            <person name="Kikuchi T."/>
        </authorList>
    </citation>
    <scope>NUCLEOTIDE SEQUENCE</scope>
    <source>
        <strain evidence="5">Ka4C1</strain>
    </source>
</reference>
<evidence type="ECO:0000313" key="5">
    <source>
        <dbReference type="EMBL" id="CAD5233023.1"/>
    </source>
</evidence>
<keyword evidence="8" id="KW-1185">Reference proteome</keyword>
<organism evidence="7 9">
    <name type="scientific">Bursaphelenchus xylophilus</name>
    <name type="common">Pinewood nematode worm</name>
    <name type="synonym">Aphelenchoides xylophilus</name>
    <dbReference type="NCBI Taxonomy" id="6326"/>
    <lineage>
        <taxon>Eukaryota</taxon>
        <taxon>Metazoa</taxon>
        <taxon>Ecdysozoa</taxon>
        <taxon>Nematoda</taxon>
        <taxon>Chromadorea</taxon>
        <taxon>Rhabditida</taxon>
        <taxon>Tylenchina</taxon>
        <taxon>Tylenchomorpha</taxon>
        <taxon>Aphelenchoidea</taxon>
        <taxon>Aphelenchoididae</taxon>
        <taxon>Bursaphelenchus</taxon>
    </lineage>
</organism>
<feature type="repeat" description="ANK" evidence="3">
    <location>
        <begin position="274"/>
        <end position="306"/>
    </location>
</feature>
<feature type="repeat" description="ANK" evidence="3">
    <location>
        <begin position="341"/>
        <end position="369"/>
    </location>
</feature>
<protein>
    <submittedName>
        <fullName evidence="5">(pine wood nematode) hypothetical protein</fullName>
    </submittedName>
</protein>
<evidence type="ECO:0000256" key="2">
    <source>
        <dbReference type="ARBA" id="ARBA00023043"/>
    </source>
</evidence>
<feature type="repeat" description="ANK" evidence="3">
    <location>
        <begin position="100"/>
        <end position="132"/>
    </location>
</feature>
<gene>
    <name evidence="5" type="ORF">BXYJ_LOCUS13114</name>
</gene>
<dbReference type="WBParaSite" id="BXY_0543100.1">
    <property type="protein sequence ID" value="BXY_0543100.1"/>
    <property type="gene ID" value="BXY_0543100"/>
</dbReference>
<dbReference type="SMART" id="SM00248">
    <property type="entry name" value="ANK"/>
    <property type="match status" value="10"/>
</dbReference>
<feature type="region of interest" description="Disordered" evidence="4">
    <location>
        <begin position="746"/>
        <end position="785"/>
    </location>
</feature>
<evidence type="ECO:0000313" key="7">
    <source>
        <dbReference type="Proteomes" id="UP000095284"/>
    </source>
</evidence>
<dbReference type="PANTHER" id="PTHR24173:SF74">
    <property type="entry name" value="ANKYRIN REPEAT DOMAIN-CONTAINING PROTEIN 16"/>
    <property type="match status" value="1"/>
</dbReference>
<sequence length="818" mass="92620">MMDLIRALESLDYDRARTLLRDHPELATNRDDEGCAAIHYAAEIPDLQLFVAVLEADPSLIDNQDHHGFTPLFVAVTAGHADIVKHLIGKGSQLDHVDMDKHTAVHWAVVSGQVSALQELLNNGAPYDTPDLYGARPLHYAATLDEFEESRAEAVLNALLKVDQDVNCRDLDDRTPLLWAASGGFLYACRRLIEAGANKFAVDRDALNAVHCAASHGHVAIVGLLIQQTQSKKLIDGKDKNGDTPLFYASTFGHYDCAEMLLKNDADPNHVDKRLRTAAHCAAAKGQMRILKLLRQFGTSFDMQNYRGDLPFHEAVQTGNKEIVEWILELQPQNVNVPNFYGRTALHLAAANGDLDLVKLLVQRDAEINNLMIYKKKMATAKDLADQRSHQDVVDYLSRHGGKFSRDLDSDFIELSRDSIEDNVKLAKMRWMNAQRPGEELPESNNSTFFQMLQGRKENSMNLSASDMGNRSYFSNSNGQNKEIQTDEIMMVGKEMVEEAIRKVVREDGIKLVQENTLQKPNGIIVNGRNPHRDEIANHNGGGKSNMKQTSNGSVTGTDDDYPQMPDHEEYENHDDRKAGKKVTLDERVMHIEAYNDEFDDEDDDEEPGSLAQFLEGSADRRFIHEKAIFQELTHLKRIQIQYGKVQEGVLVRSLINNFCKMHGLNPANFKYTTFYAWEKFLYDFLSDQLKLIYLEERERIQTAASHTPHNSQRFERRLRRVSPLSDRIRELTRIYASASNAVPSRRGLAAKSRRSIKTGSSFPRSNSKTRSSSLKHRCIHSSHSLEEKGGQKRCNCFNRANNTTHHNHLLLEKNWKP</sequence>
<feature type="compositionally biased region" description="Polar residues" evidence="4">
    <location>
        <begin position="546"/>
        <end position="557"/>
    </location>
</feature>
<dbReference type="SMR" id="A0A1I7RXG5"/>
<reference evidence="9" key="1">
    <citation type="submission" date="2016-11" db="UniProtKB">
        <authorList>
            <consortium name="WormBaseParasite"/>
        </authorList>
    </citation>
    <scope>IDENTIFICATION</scope>
</reference>